<dbReference type="AlphaFoldDB" id="A0A6J7KYC5"/>
<feature type="compositionally biased region" description="Basic and acidic residues" evidence="1">
    <location>
        <begin position="24"/>
        <end position="33"/>
    </location>
</feature>
<protein>
    <submittedName>
        <fullName evidence="2">Unannotated protein</fullName>
    </submittedName>
</protein>
<organism evidence="2">
    <name type="scientific">freshwater metagenome</name>
    <dbReference type="NCBI Taxonomy" id="449393"/>
    <lineage>
        <taxon>unclassified sequences</taxon>
        <taxon>metagenomes</taxon>
        <taxon>ecological metagenomes</taxon>
    </lineage>
</organism>
<proteinExistence type="predicted"/>
<feature type="compositionally biased region" description="Low complexity" evidence="1">
    <location>
        <begin position="46"/>
        <end position="56"/>
    </location>
</feature>
<sequence length="75" mass="7966">MAIVHEGLDLASAFDHGVEQFDDTAERTGDGRVRKGHAMRVSDQPAASSARARSRSSTLMTLPLALVGSASTIRK</sequence>
<feature type="region of interest" description="Disordered" evidence="1">
    <location>
        <begin position="24"/>
        <end position="56"/>
    </location>
</feature>
<gene>
    <name evidence="2" type="ORF">UFOPK3733_02379</name>
</gene>
<evidence type="ECO:0000313" key="2">
    <source>
        <dbReference type="EMBL" id="CAB4959803.1"/>
    </source>
</evidence>
<name>A0A6J7KYC5_9ZZZZ</name>
<evidence type="ECO:0000256" key="1">
    <source>
        <dbReference type="SAM" id="MobiDB-lite"/>
    </source>
</evidence>
<dbReference type="EMBL" id="CAFBNC010000213">
    <property type="protein sequence ID" value="CAB4959803.1"/>
    <property type="molecule type" value="Genomic_DNA"/>
</dbReference>
<accession>A0A6J7KYC5</accession>
<reference evidence="2" key="1">
    <citation type="submission" date="2020-05" db="EMBL/GenBank/DDBJ databases">
        <authorList>
            <person name="Chiriac C."/>
            <person name="Salcher M."/>
            <person name="Ghai R."/>
            <person name="Kavagutti S V."/>
        </authorList>
    </citation>
    <scope>NUCLEOTIDE SEQUENCE</scope>
</reference>